<protein>
    <submittedName>
        <fullName evidence="1">Nipped-B-like protein A</fullName>
    </submittedName>
</protein>
<keyword evidence="2" id="KW-1185">Reference proteome</keyword>
<reference evidence="1" key="1">
    <citation type="submission" date="2021-10" db="EMBL/GenBank/DDBJ databases">
        <title>Tropical sea cucumber genome reveals ecological adaptation and Cuvierian tubules defense mechanism.</title>
        <authorList>
            <person name="Chen T."/>
        </authorList>
    </citation>
    <scope>NUCLEOTIDE SEQUENCE</scope>
    <source>
        <strain evidence="1">Nanhai2018</strain>
        <tissue evidence="1">Muscle</tissue>
    </source>
</reference>
<comment type="caution">
    <text evidence="1">The sequence shown here is derived from an EMBL/GenBank/DDBJ whole genome shotgun (WGS) entry which is preliminary data.</text>
</comment>
<sequence>MFLQLPDKETWNLVKLTARPQNQTLASIQQSKIEELENIIEEECPDVQIGNQGRFFQRKVTLVDDYVSVSKGDLVSVHLEDKSGRPFIAKVLEVNAETALIHWMRGSWTGPWQMWSHGIGKRAKAYTSLVPIASLMLWGFSLTNKHRLKKHTVEMLKAKYLELDSGVMASF</sequence>
<evidence type="ECO:0000313" key="2">
    <source>
        <dbReference type="Proteomes" id="UP001152320"/>
    </source>
</evidence>
<name>A0A9Q0YRR8_HOLLE</name>
<accession>A0A9Q0YRR8</accession>
<proteinExistence type="predicted"/>
<evidence type="ECO:0000313" key="1">
    <source>
        <dbReference type="EMBL" id="KAJ8025182.1"/>
    </source>
</evidence>
<organism evidence="1 2">
    <name type="scientific">Holothuria leucospilota</name>
    <name type="common">Black long sea cucumber</name>
    <name type="synonym">Mertensiothuria leucospilota</name>
    <dbReference type="NCBI Taxonomy" id="206669"/>
    <lineage>
        <taxon>Eukaryota</taxon>
        <taxon>Metazoa</taxon>
        <taxon>Echinodermata</taxon>
        <taxon>Eleutherozoa</taxon>
        <taxon>Echinozoa</taxon>
        <taxon>Holothuroidea</taxon>
        <taxon>Aspidochirotacea</taxon>
        <taxon>Aspidochirotida</taxon>
        <taxon>Holothuriidae</taxon>
        <taxon>Holothuria</taxon>
    </lineage>
</organism>
<dbReference type="Proteomes" id="UP001152320">
    <property type="component" value="Chromosome 18"/>
</dbReference>
<dbReference type="OrthoDB" id="5966248at2759"/>
<dbReference type="EMBL" id="JAIZAY010000018">
    <property type="protein sequence ID" value="KAJ8025182.1"/>
    <property type="molecule type" value="Genomic_DNA"/>
</dbReference>
<dbReference type="AlphaFoldDB" id="A0A9Q0YRR8"/>
<gene>
    <name evidence="1" type="ORF">HOLleu_35314</name>
</gene>